<evidence type="ECO:0000256" key="1">
    <source>
        <dbReference type="SAM" id="Phobius"/>
    </source>
</evidence>
<dbReference type="EMBL" id="GBRH01220393">
    <property type="protein sequence ID" value="JAD77502.1"/>
    <property type="molecule type" value="Transcribed_RNA"/>
</dbReference>
<keyword evidence="1" id="KW-0472">Membrane</keyword>
<reference evidence="2" key="1">
    <citation type="submission" date="2014-09" db="EMBL/GenBank/DDBJ databases">
        <authorList>
            <person name="Magalhaes I.L.F."/>
            <person name="Oliveira U."/>
            <person name="Santos F.R."/>
            <person name="Vidigal T.H.D.A."/>
            <person name="Brescovit A.D."/>
            <person name="Santos A.J."/>
        </authorList>
    </citation>
    <scope>NUCLEOTIDE SEQUENCE</scope>
    <source>
        <tissue evidence="2">Shoot tissue taken approximately 20 cm above the soil surface</tissue>
    </source>
</reference>
<keyword evidence="1" id="KW-0812">Transmembrane</keyword>
<dbReference type="AlphaFoldDB" id="A0A0A9D173"/>
<feature type="transmembrane region" description="Helical" evidence="1">
    <location>
        <begin position="47"/>
        <end position="66"/>
    </location>
</feature>
<organism evidence="2">
    <name type="scientific">Arundo donax</name>
    <name type="common">Giant reed</name>
    <name type="synonym">Donax arundinaceus</name>
    <dbReference type="NCBI Taxonomy" id="35708"/>
    <lineage>
        <taxon>Eukaryota</taxon>
        <taxon>Viridiplantae</taxon>
        <taxon>Streptophyta</taxon>
        <taxon>Embryophyta</taxon>
        <taxon>Tracheophyta</taxon>
        <taxon>Spermatophyta</taxon>
        <taxon>Magnoliopsida</taxon>
        <taxon>Liliopsida</taxon>
        <taxon>Poales</taxon>
        <taxon>Poaceae</taxon>
        <taxon>PACMAD clade</taxon>
        <taxon>Arundinoideae</taxon>
        <taxon>Arundineae</taxon>
        <taxon>Arundo</taxon>
    </lineage>
</organism>
<evidence type="ECO:0000313" key="2">
    <source>
        <dbReference type="EMBL" id="JAD77502.1"/>
    </source>
</evidence>
<keyword evidence="1" id="KW-1133">Transmembrane helix</keyword>
<feature type="transmembrane region" description="Helical" evidence="1">
    <location>
        <begin position="12"/>
        <end position="35"/>
    </location>
</feature>
<reference evidence="2" key="2">
    <citation type="journal article" date="2015" name="Data Brief">
        <title>Shoot transcriptome of the giant reed, Arundo donax.</title>
        <authorList>
            <person name="Barrero R.A."/>
            <person name="Guerrero F.D."/>
            <person name="Moolhuijzen P."/>
            <person name="Goolsby J.A."/>
            <person name="Tidwell J."/>
            <person name="Bellgard S.E."/>
            <person name="Bellgard M.I."/>
        </authorList>
    </citation>
    <scope>NUCLEOTIDE SEQUENCE</scope>
    <source>
        <tissue evidence="2">Shoot tissue taken approximately 20 cm above the soil surface</tissue>
    </source>
</reference>
<proteinExistence type="predicted"/>
<protein>
    <submittedName>
        <fullName evidence="2">Uncharacterized protein</fullName>
    </submittedName>
</protein>
<name>A0A0A9D173_ARUDO</name>
<accession>A0A0A9D173</accession>
<sequence length="71" mass="8575">MSKFKRHRLKYQAGYFFFLYSEVYILIITVLMTILDDATIDLHFNPVAIRITCFSLLSYYVSWPLLEIYLR</sequence>